<dbReference type="RefSeq" id="WP_343873610.1">
    <property type="nucleotide sequence ID" value="NZ_BAAAIX010000017.1"/>
</dbReference>
<gene>
    <name evidence="2" type="ORF">ACFSCS_09960</name>
</gene>
<reference evidence="3" key="1">
    <citation type="journal article" date="2019" name="Int. J. Syst. Evol. Microbiol.">
        <title>The Global Catalogue of Microorganisms (GCM) 10K type strain sequencing project: providing services to taxonomists for standard genome sequencing and annotation.</title>
        <authorList>
            <consortium name="The Broad Institute Genomics Platform"/>
            <consortium name="The Broad Institute Genome Sequencing Center for Infectious Disease"/>
            <person name="Wu L."/>
            <person name="Ma J."/>
        </authorList>
    </citation>
    <scope>NUCLEOTIDE SEQUENCE [LARGE SCALE GENOMIC DNA]</scope>
    <source>
        <strain evidence="3">CAIM 431</strain>
    </source>
</reference>
<dbReference type="Proteomes" id="UP001597326">
    <property type="component" value="Unassembled WGS sequence"/>
</dbReference>
<dbReference type="EMBL" id="JBHUFZ010000020">
    <property type="protein sequence ID" value="MFD1890499.1"/>
    <property type="molecule type" value="Genomic_DNA"/>
</dbReference>
<evidence type="ECO:0000313" key="3">
    <source>
        <dbReference type="Proteomes" id="UP001597326"/>
    </source>
</evidence>
<comment type="caution">
    <text evidence="2">The sequence shown here is derived from an EMBL/GenBank/DDBJ whole genome shotgun (WGS) entry which is preliminary data.</text>
</comment>
<protein>
    <submittedName>
        <fullName evidence="2">DUF3618 domain-containing protein</fullName>
    </submittedName>
</protein>
<accession>A0ABW4RWR2</accession>
<evidence type="ECO:0000256" key="1">
    <source>
        <dbReference type="SAM" id="Phobius"/>
    </source>
</evidence>
<dbReference type="Pfam" id="PF12277">
    <property type="entry name" value="DUF3618"/>
    <property type="match status" value="1"/>
</dbReference>
<name>A0ABW4RWR2_9ACTN</name>
<evidence type="ECO:0000313" key="2">
    <source>
        <dbReference type="EMBL" id="MFD1890499.1"/>
    </source>
</evidence>
<feature type="transmembrane region" description="Helical" evidence="1">
    <location>
        <begin position="76"/>
        <end position="97"/>
    </location>
</feature>
<keyword evidence="1" id="KW-0812">Transmembrane</keyword>
<sequence>MADTKKADPRSAEQIRADIAAARARMSANVEGLVTEVHPKAVKQRSVDEAKAFMMAEVDHAKSQVKDEDGWRTDRLTVAGVAAGAAMLGLLTLRAIIRKVRKG</sequence>
<proteinExistence type="predicted"/>
<dbReference type="InterPro" id="IPR022062">
    <property type="entry name" value="DUF3618"/>
</dbReference>
<keyword evidence="1" id="KW-1133">Transmembrane helix</keyword>
<organism evidence="2 3">
    <name type="scientific">Luteococcus peritonei</name>
    <dbReference type="NCBI Taxonomy" id="88874"/>
    <lineage>
        <taxon>Bacteria</taxon>
        <taxon>Bacillati</taxon>
        <taxon>Actinomycetota</taxon>
        <taxon>Actinomycetes</taxon>
        <taxon>Propionibacteriales</taxon>
        <taxon>Propionibacteriaceae</taxon>
        <taxon>Luteococcus</taxon>
    </lineage>
</organism>
<keyword evidence="1" id="KW-0472">Membrane</keyword>
<keyword evidence="3" id="KW-1185">Reference proteome</keyword>